<comment type="caution">
    <text evidence="2">The sequence shown here is derived from an EMBL/GenBank/DDBJ whole genome shotgun (WGS) entry which is preliminary data.</text>
</comment>
<feature type="compositionally biased region" description="Polar residues" evidence="1">
    <location>
        <begin position="1"/>
        <end position="21"/>
    </location>
</feature>
<organism evidence="2 3">
    <name type="scientific">Thanatephorus cucumeris (strain AG1-IB / isolate 7/3/14)</name>
    <name type="common">Lettuce bottom rot fungus</name>
    <name type="synonym">Rhizoctonia solani</name>
    <dbReference type="NCBI Taxonomy" id="1108050"/>
    <lineage>
        <taxon>Eukaryota</taxon>
        <taxon>Fungi</taxon>
        <taxon>Dikarya</taxon>
        <taxon>Basidiomycota</taxon>
        <taxon>Agaricomycotina</taxon>
        <taxon>Agaricomycetes</taxon>
        <taxon>Cantharellales</taxon>
        <taxon>Ceratobasidiaceae</taxon>
        <taxon>Rhizoctonia</taxon>
        <taxon>Rhizoctonia solani AG-1</taxon>
    </lineage>
</organism>
<dbReference type="EMBL" id="CAOJ01005804">
    <property type="protein sequence ID" value="CCO30016.1"/>
    <property type="molecule type" value="Genomic_DNA"/>
</dbReference>
<dbReference type="AlphaFoldDB" id="M5BS43"/>
<name>M5BS43_THACB</name>
<feature type="region of interest" description="Disordered" evidence="1">
    <location>
        <begin position="1"/>
        <end position="110"/>
    </location>
</feature>
<reference evidence="2 3" key="1">
    <citation type="journal article" date="2013" name="J. Biotechnol.">
        <title>Establishment and interpretation of the genome sequence of the phytopathogenic fungus Rhizoctonia solani AG1-IB isolate 7/3/14.</title>
        <authorList>
            <person name="Wibberg D.W."/>
            <person name="Jelonek L.J."/>
            <person name="Rupp O.R."/>
            <person name="Hennig M.H."/>
            <person name="Eikmeyer F.E."/>
            <person name="Goesmann A.G."/>
            <person name="Hartmann A.H."/>
            <person name="Borriss R.B."/>
            <person name="Grosch R.G."/>
            <person name="Puehler A.P."/>
            <person name="Schlueter A.S."/>
        </authorList>
    </citation>
    <scope>NUCLEOTIDE SEQUENCE [LARGE SCALE GENOMIC DNA]</scope>
    <source>
        <strain evidence="3">AG1-IB / isolate 7/3/14</strain>
    </source>
</reference>
<evidence type="ECO:0000313" key="2">
    <source>
        <dbReference type="EMBL" id="CCO30016.1"/>
    </source>
</evidence>
<evidence type="ECO:0000256" key="1">
    <source>
        <dbReference type="SAM" id="MobiDB-lite"/>
    </source>
</evidence>
<gene>
    <name evidence="2" type="ORF">BN14_04040</name>
</gene>
<accession>M5BS43</accession>
<dbReference type="Proteomes" id="UP000012065">
    <property type="component" value="Unassembled WGS sequence"/>
</dbReference>
<protein>
    <submittedName>
        <fullName evidence="2">Uncharacterized protein</fullName>
    </submittedName>
</protein>
<feature type="compositionally biased region" description="Polar residues" evidence="1">
    <location>
        <begin position="72"/>
        <end position="82"/>
    </location>
</feature>
<dbReference type="HOGENOM" id="CLU_1541157_0_0_1"/>
<proteinExistence type="predicted"/>
<sequence>MGAGPSTQSNANVNGENTPGSTKRPFPWASSESQERDKRPRGGSGNATTSSASEDPEETMSTDESAYASAAESPNPNFSRSPTRADWPLSTVDESETRTRLLHRGYPPQQHCDRLPRFNFLIYPSQSSQGSGPSRLLQRQVSTPLYDLLYHRVPYPQTMLLRPSQERNRSTSAG</sequence>
<evidence type="ECO:0000313" key="3">
    <source>
        <dbReference type="Proteomes" id="UP000012065"/>
    </source>
</evidence>